<sequence length="83" mass="9506">MSYSYTEILLVSQKLHITLPLPISEIANGPEKSMNIPEFGRKDPKSRRVGELHIELYVLFLLLSFLKPTIVVRVGIYQRHDGV</sequence>
<protein>
    <submittedName>
        <fullName evidence="2">Uncharacterized protein</fullName>
    </submittedName>
</protein>
<proteinExistence type="predicted"/>
<gene>
    <name evidence="2" type="ORF">CEXT_724481</name>
</gene>
<feature type="transmembrane region" description="Helical" evidence="1">
    <location>
        <begin position="56"/>
        <end position="76"/>
    </location>
</feature>
<comment type="caution">
    <text evidence="2">The sequence shown here is derived from an EMBL/GenBank/DDBJ whole genome shotgun (WGS) entry which is preliminary data.</text>
</comment>
<evidence type="ECO:0000313" key="2">
    <source>
        <dbReference type="EMBL" id="GIY10484.1"/>
    </source>
</evidence>
<dbReference type="AlphaFoldDB" id="A0AAV4QNS3"/>
<keyword evidence="1" id="KW-1133">Transmembrane helix</keyword>
<keyword evidence="1" id="KW-0812">Transmembrane</keyword>
<accession>A0AAV4QNS3</accession>
<dbReference type="EMBL" id="BPLR01006530">
    <property type="protein sequence ID" value="GIY10484.1"/>
    <property type="molecule type" value="Genomic_DNA"/>
</dbReference>
<organism evidence="2 3">
    <name type="scientific">Caerostris extrusa</name>
    <name type="common">Bark spider</name>
    <name type="synonym">Caerostris bankana</name>
    <dbReference type="NCBI Taxonomy" id="172846"/>
    <lineage>
        <taxon>Eukaryota</taxon>
        <taxon>Metazoa</taxon>
        <taxon>Ecdysozoa</taxon>
        <taxon>Arthropoda</taxon>
        <taxon>Chelicerata</taxon>
        <taxon>Arachnida</taxon>
        <taxon>Araneae</taxon>
        <taxon>Araneomorphae</taxon>
        <taxon>Entelegynae</taxon>
        <taxon>Araneoidea</taxon>
        <taxon>Araneidae</taxon>
        <taxon>Caerostris</taxon>
    </lineage>
</organism>
<keyword evidence="1" id="KW-0472">Membrane</keyword>
<dbReference type="Proteomes" id="UP001054945">
    <property type="component" value="Unassembled WGS sequence"/>
</dbReference>
<reference evidence="2 3" key="1">
    <citation type="submission" date="2021-06" db="EMBL/GenBank/DDBJ databases">
        <title>Caerostris extrusa draft genome.</title>
        <authorList>
            <person name="Kono N."/>
            <person name="Arakawa K."/>
        </authorList>
    </citation>
    <scope>NUCLEOTIDE SEQUENCE [LARGE SCALE GENOMIC DNA]</scope>
</reference>
<keyword evidence="3" id="KW-1185">Reference proteome</keyword>
<name>A0AAV4QNS3_CAEEX</name>
<evidence type="ECO:0000313" key="3">
    <source>
        <dbReference type="Proteomes" id="UP001054945"/>
    </source>
</evidence>
<evidence type="ECO:0000256" key="1">
    <source>
        <dbReference type="SAM" id="Phobius"/>
    </source>
</evidence>